<sequence>MDVKTCALNKLGEAWGESGLIEASEKRKSVIRMQGKCNLHTYVEYSFIQYVVNG</sequence>
<keyword evidence="2" id="KW-1185">Reference proteome</keyword>
<evidence type="ECO:0000313" key="1">
    <source>
        <dbReference type="EMBL" id="OTG18981.1"/>
    </source>
</evidence>
<dbReference type="InParanoid" id="A0A251U9K9"/>
<evidence type="ECO:0000313" key="2">
    <source>
        <dbReference type="Proteomes" id="UP000215914"/>
    </source>
</evidence>
<proteinExistence type="predicted"/>
<dbReference type="EMBL" id="CM007897">
    <property type="protein sequence ID" value="OTG18981.1"/>
    <property type="molecule type" value="Genomic_DNA"/>
</dbReference>
<dbReference type="Proteomes" id="UP000215914">
    <property type="component" value="Chromosome 8"/>
</dbReference>
<accession>A0A251U9K9</accession>
<protein>
    <submittedName>
        <fullName evidence="1">Uncharacterized protein</fullName>
    </submittedName>
</protein>
<gene>
    <name evidence="1" type="ORF">HannXRQ_Chr08g0228961</name>
</gene>
<name>A0A251U9K9_HELAN</name>
<organism evidence="1 2">
    <name type="scientific">Helianthus annuus</name>
    <name type="common">Common sunflower</name>
    <dbReference type="NCBI Taxonomy" id="4232"/>
    <lineage>
        <taxon>Eukaryota</taxon>
        <taxon>Viridiplantae</taxon>
        <taxon>Streptophyta</taxon>
        <taxon>Embryophyta</taxon>
        <taxon>Tracheophyta</taxon>
        <taxon>Spermatophyta</taxon>
        <taxon>Magnoliopsida</taxon>
        <taxon>eudicotyledons</taxon>
        <taxon>Gunneridae</taxon>
        <taxon>Pentapetalae</taxon>
        <taxon>asterids</taxon>
        <taxon>campanulids</taxon>
        <taxon>Asterales</taxon>
        <taxon>Asteraceae</taxon>
        <taxon>Asteroideae</taxon>
        <taxon>Heliantheae alliance</taxon>
        <taxon>Heliantheae</taxon>
        <taxon>Helianthus</taxon>
    </lineage>
</organism>
<reference evidence="2" key="1">
    <citation type="journal article" date="2017" name="Nature">
        <title>The sunflower genome provides insights into oil metabolism, flowering and Asterid evolution.</title>
        <authorList>
            <person name="Badouin H."/>
            <person name="Gouzy J."/>
            <person name="Grassa C.J."/>
            <person name="Murat F."/>
            <person name="Staton S.E."/>
            <person name="Cottret L."/>
            <person name="Lelandais-Briere C."/>
            <person name="Owens G.L."/>
            <person name="Carrere S."/>
            <person name="Mayjonade B."/>
            <person name="Legrand L."/>
            <person name="Gill N."/>
            <person name="Kane N.C."/>
            <person name="Bowers J.E."/>
            <person name="Hubner S."/>
            <person name="Bellec A."/>
            <person name="Berard A."/>
            <person name="Berges H."/>
            <person name="Blanchet N."/>
            <person name="Boniface M.C."/>
            <person name="Brunel D."/>
            <person name="Catrice O."/>
            <person name="Chaidir N."/>
            <person name="Claudel C."/>
            <person name="Donnadieu C."/>
            <person name="Faraut T."/>
            <person name="Fievet G."/>
            <person name="Helmstetter N."/>
            <person name="King M."/>
            <person name="Knapp S.J."/>
            <person name="Lai Z."/>
            <person name="Le Paslier M.C."/>
            <person name="Lippi Y."/>
            <person name="Lorenzon L."/>
            <person name="Mandel J.R."/>
            <person name="Marage G."/>
            <person name="Marchand G."/>
            <person name="Marquand E."/>
            <person name="Bret-Mestries E."/>
            <person name="Morien E."/>
            <person name="Nambeesan S."/>
            <person name="Nguyen T."/>
            <person name="Pegot-Espagnet P."/>
            <person name="Pouilly N."/>
            <person name="Raftis F."/>
            <person name="Sallet E."/>
            <person name="Schiex T."/>
            <person name="Thomas J."/>
            <person name="Vandecasteele C."/>
            <person name="Vares D."/>
            <person name="Vear F."/>
            <person name="Vautrin S."/>
            <person name="Crespi M."/>
            <person name="Mangin B."/>
            <person name="Burke J.M."/>
            <person name="Salse J."/>
            <person name="Munos S."/>
            <person name="Vincourt P."/>
            <person name="Rieseberg L.H."/>
            <person name="Langlade N.B."/>
        </authorList>
    </citation>
    <scope>NUCLEOTIDE SEQUENCE [LARGE SCALE GENOMIC DNA]</scope>
    <source>
        <strain evidence="2">cv. SF193</strain>
    </source>
</reference>
<dbReference type="AlphaFoldDB" id="A0A251U9K9"/>